<dbReference type="CDD" id="cd04305">
    <property type="entry name" value="HAD_Neu5Ac-Pase_like"/>
    <property type="match status" value="1"/>
</dbReference>
<dbReference type="PANTHER" id="PTHR47478:SF1">
    <property type="entry name" value="PYRIMIDINE 5'-NUCLEOTIDASE YJJG"/>
    <property type="match status" value="1"/>
</dbReference>
<dbReference type="InterPro" id="IPR023214">
    <property type="entry name" value="HAD_sf"/>
</dbReference>
<dbReference type="SFLD" id="SFLDS00003">
    <property type="entry name" value="Haloacid_Dehalogenase"/>
    <property type="match status" value="1"/>
</dbReference>
<dbReference type="InterPro" id="IPR006439">
    <property type="entry name" value="HAD-SF_hydro_IA"/>
</dbReference>
<dbReference type="SFLD" id="SFLDG01129">
    <property type="entry name" value="C1.5:_HAD__Beta-PGM__Phosphata"/>
    <property type="match status" value="1"/>
</dbReference>
<dbReference type="EMBL" id="JAUDCK010000004">
    <property type="protein sequence ID" value="MDM8195100.1"/>
    <property type="molecule type" value="Genomic_DNA"/>
</dbReference>
<evidence type="ECO:0000313" key="1">
    <source>
        <dbReference type="EMBL" id="MDM8195100.1"/>
    </source>
</evidence>
<proteinExistence type="predicted"/>
<accession>A0ABT7UG24</accession>
<protein>
    <submittedName>
        <fullName evidence="1">YjjG family noncanonical pyrimidine nucleotidase</fullName>
    </submittedName>
</protein>
<reference evidence="2" key="1">
    <citation type="submission" date="2023-06" db="EMBL/GenBank/DDBJ databases">
        <title>Identification and characterization of horizontal gene transfer across gut microbiota members of farm animals based on homology search.</title>
        <authorList>
            <person name="Zeman M."/>
            <person name="Kubasova T."/>
            <person name="Jahodarova E."/>
            <person name="Nykrynova M."/>
            <person name="Rychlik I."/>
        </authorList>
    </citation>
    <scope>NUCLEOTIDE SEQUENCE [LARGE SCALE GENOMIC DNA]</scope>
    <source>
        <strain evidence="2">ET341</strain>
    </source>
</reference>
<keyword evidence="2" id="KW-1185">Reference proteome</keyword>
<dbReference type="NCBIfam" id="TIGR01549">
    <property type="entry name" value="HAD-SF-IA-v1"/>
    <property type="match status" value="1"/>
</dbReference>
<dbReference type="PANTHER" id="PTHR47478">
    <property type="match status" value="1"/>
</dbReference>
<dbReference type="InterPro" id="IPR052550">
    <property type="entry name" value="Pyrimidine_5'-ntase_YjjG"/>
</dbReference>
<evidence type="ECO:0000313" key="2">
    <source>
        <dbReference type="Proteomes" id="UP001529275"/>
    </source>
</evidence>
<dbReference type="InterPro" id="IPR023198">
    <property type="entry name" value="PGP-like_dom2"/>
</dbReference>
<name>A0ABT7UG24_9FIRM</name>
<dbReference type="SFLD" id="SFLDG01135">
    <property type="entry name" value="C1.5.6:_HAD__Beta-PGM__Phospha"/>
    <property type="match status" value="1"/>
</dbReference>
<dbReference type="Pfam" id="PF13419">
    <property type="entry name" value="HAD_2"/>
    <property type="match status" value="1"/>
</dbReference>
<comment type="caution">
    <text evidence="1">The sequence shown here is derived from an EMBL/GenBank/DDBJ whole genome shotgun (WGS) entry which is preliminary data.</text>
</comment>
<dbReference type="InterPro" id="IPR011951">
    <property type="entry name" value="HAD-SF_hydro_IA_YjjG/PynA"/>
</dbReference>
<organism evidence="1 2">
    <name type="scientific">Massilimicrobiota timonensis</name>
    <dbReference type="NCBI Taxonomy" id="1776392"/>
    <lineage>
        <taxon>Bacteria</taxon>
        <taxon>Bacillati</taxon>
        <taxon>Bacillota</taxon>
        <taxon>Erysipelotrichia</taxon>
        <taxon>Erysipelotrichales</taxon>
        <taxon>Erysipelotrichaceae</taxon>
        <taxon>Massilimicrobiota</taxon>
    </lineage>
</organism>
<sequence length="227" mass="26902">MKKYKYLLFDVDGTLLDFNKAEEQALINTFQKYNIVLTEQMNQRYEQINKQLWKDFENGLIDKKTIVYTRFVQLFQEFGIDEDGIAFEDDYQDALGEGYFLLPHARDILEKLYQKYPLYVVTNGVSKTQYSRLKGTRINQYFQDIFVSEDIGYQKPTREYFDYCFEKMKKIDLDQTLIIGDSLSSDIQGGINVGIDTCWYNPHCIEEPQDMNITYIIHDLKELLDLL</sequence>
<dbReference type="Gene3D" id="1.10.150.240">
    <property type="entry name" value="Putative phosphatase, domain 2"/>
    <property type="match status" value="1"/>
</dbReference>
<dbReference type="InterPro" id="IPR036412">
    <property type="entry name" value="HAD-like_sf"/>
</dbReference>
<dbReference type="NCBIfam" id="TIGR02254">
    <property type="entry name" value="YjjG_YfnB"/>
    <property type="match status" value="1"/>
</dbReference>
<dbReference type="RefSeq" id="WP_289527202.1">
    <property type="nucleotide sequence ID" value="NZ_JAUDCK010000004.1"/>
</dbReference>
<dbReference type="Proteomes" id="UP001529275">
    <property type="component" value="Unassembled WGS sequence"/>
</dbReference>
<dbReference type="InterPro" id="IPR041492">
    <property type="entry name" value="HAD_2"/>
</dbReference>
<dbReference type="Gene3D" id="3.40.50.1000">
    <property type="entry name" value="HAD superfamily/HAD-like"/>
    <property type="match status" value="1"/>
</dbReference>
<gene>
    <name evidence="1" type="ORF">QUV98_02080</name>
</gene>
<dbReference type="SUPFAM" id="SSF56784">
    <property type="entry name" value="HAD-like"/>
    <property type="match status" value="1"/>
</dbReference>